<reference evidence="2" key="1">
    <citation type="submission" date="2019-03" db="EMBL/GenBank/DDBJ databases">
        <title>Long read genome sequence of the mycoparasitic Pythium oligandrum ATCC 38472 isolated from sugarbeet rhizosphere.</title>
        <authorList>
            <person name="Gaulin E."/>
        </authorList>
    </citation>
    <scope>NUCLEOTIDE SEQUENCE</scope>
    <source>
        <strain evidence="2">ATCC 38472_TT</strain>
    </source>
</reference>
<evidence type="ECO:0000259" key="1">
    <source>
        <dbReference type="Pfam" id="PF14033"/>
    </source>
</evidence>
<protein>
    <recommendedName>
        <fullName evidence="1">DUF4246 domain-containing protein</fullName>
    </recommendedName>
</protein>
<dbReference type="Proteomes" id="UP000794436">
    <property type="component" value="Unassembled WGS sequence"/>
</dbReference>
<dbReference type="PANTHER" id="PTHR33119:SF1">
    <property type="entry name" value="FE2OG DIOXYGENASE DOMAIN-CONTAINING PROTEIN"/>
    <property type="match status" value="1"/>
</dbReference>
<accession>A0A8K1C7X7</accession>
<keyword evidence="3" id="KW-1185">Reference proteome</keyword>
<dbReference type="AlphaFoldDB" id="A0A8K1C7X7"/>
<sequence>MLALIGFHYYSRQPFDAATQDSVHLTPEKPKYPGGLWHIEGTGSEQIVATGLYHENITDSELSFRVIVDEPDYEQNDRLDVTAMYGLERHALLVQPLGAATAIDGRCLVFPNTLQHKIEPFELGDPTMPGLRKIPAFFLVDPTKTIPSTSVIPPQQKERLQELMNPLTEGTTVPFDAVKDQLAELPGGE</sequence>
<gene>
    <name evidence="2" type="ORF">Poli38472_013527</name>
</gene>
<proteinExistence type="predicted"/>
<dbReference type="InterPro" id="IPR049192">
    <property type="entry name" value="DUF4246_C"/>
</dbReference>
<organism evidence="2 3">
    <name type="scientific">Pythium oligandrum</name>
    <name type="common">Mycoparasitic fungus</name>
    <dbReference type="NCBI Taxonomy" id="41045"/>
    <lineage>
        <taxon>Eukaryota</taxon>
        <taxon>Sar</taxon>
        <taxon>Stramenopiles</taxon>
        <taxon>Oomycota</taxon>
        <taxon>Peronosporomycetes</taxon>
        <taxon>Pythiales</taxon>
        <taxon>Pythiaceae</taxon>
        <taxon>Pythium</taxon>
    </lineage>
</organism>
<dbReference type="EMBL" id="SPLM01000113">
    <property type="protein sequence ID" value="TMW58053.1"/>
    <property type="molecule type" value="Genomic_DNA"/>
</dbReference>
<feature type="domain" description="DUF4246" evidence="1">
    <location>
        <begin position="22"/>
        <end position="160"/>
    </location>
</feature>
<dbReference type="Pfam" id="PF14033">
    <property type="entry name" value="DUF4246"/>
    <property type="match status" value="1"/>
</dbReference>
<evidence type="ECO:0000313" key="2">
    <source>
        <dbReference type="EMBL" id="TMW58053.1"/>
    </source>
</evidence>
<dbReference type="InterPro" id="IPR025340">
    <property type="entry name" value="DUF4246"/>
</dbReference>
<comment type="caution">
    <text evidence="2">The sequence shown here is derived from an EMBL/GenBank/DDBJ whole genome shotgun (WGS) entry which is preliminary data.</text>
</comment>
<dbReference type="PANTHER" id="PTHR33119">
    <property type="entry name" value="IFI3P"/>
    <property type="match status" value="1"/>
</dbReference>
<evidence type="ECO:0000313" key="3">
    <source>
        <dbReference type="Proteomes" id="UP000794436"/>
    </source>
</evidence>
<dbReference type="OrthoDB" id="59491at2759"/>
<name>A0A8K1C7X7_PYTOL</name>